<evidence type="ECO:0000313" key="1">
    <source>
        <dbReference type="EMBL" id="JAD70494.1"/>
    </source>
</evidence>
<accession>A0A0A9C2H0</accession>
<proteinExistence type="predicted"/>
<sequence>MLMTYACAYYSTRCHHTRKQNFDNAEQTDYLCRLSNEKTECSDQW</sequence>
<protein>
    <submittedName>
        <fullName evidence="1">Uncharacterized protein</fullName>
    </submittedName>
</protein>
<dbReference type="EMBL" id="GBRH01227401">
    <property type="protein sequence ID" value="JAD70494.1"/>
    <property type="molecule type" value="Transcribed_RNA"/>
</dbReference>
<organism evidence="1">
    <name type="scientific">Arundo donax</name>
    <name type="common">Giant reed</name>
    <name type="synonym">Donax arundinaceus</name>
    <dbReference type="NCBI Taxonomy" id="35708"/>
    <lineage>
        <taxon>Eukaryota</taxon>
        <taxon>Viridiplantae</taxon>
        <taxon>Streptophyta</taxon>
        <taxon>Embryophyta</taxon>
        <taxon>Tracheophyta</taxon>
        <taxon>Spermatophyta</taxon>
        <taxon>Magnoliopsida</taxon>
        <taxon>Liliopsida</taxon>
        <taxon>Poales</taxon>
        <taxon>Poaceae</taxon>
        <taxon>PACMAD clade</taxon>
        <taxon>Arundinoideae</taxon>
        <taxon>Arundineae</taxon>
        <taxon>Arundo</taxon>
    </lineage>
</organism>
<name>A0A0A9C2H0_ARUDO</name>
<reference evidence="1" key="1">
    <citation type="submission" date="2014-09" db="EMBL/GenBank/DDBJ databases">
        <authorList>
            <person name="Magalhaes I.L.F."/>
            <person name="Oliveira U."/>
            <person name="Santos F.R."/>
            <person name="Vidigal T.H.D.A."/>
            <person name="Brescovit A.D."/>
            <person name="Santos A.J."/>
        </authorList>
    </citation>
    <scope>NUCLEOTIDE SEQUENCE</scope>
    <source>
        <tissue evidence="1">Shoot tissue taken approximately 20 cm above the soil surface</tissue>
    </source>
</reference>
<dbReference type="AlphaFoldDB" id="A0A0A9C2H0"/>
<reference evidence="1" key="2">
    <citation type="journal article" date="2015" name="Data Brief">
        <title>Shoot transcriptome of the giant reed, Arundo donax.</title>
        <authorList>
            <person name="Barrero R.A."/>
            <person name="Guerrero F.D."/>
            <person name="Moolhuijzen P."/>
            <person name="Goolsby J.A."/>
            <person name="Tidwell J."/>
            <person name="Bellgard S.E."/>
            <person name="Bellgard M.I."/>
        </authorList>
    </citation>
    <scope>NUCLEOTIDE SEQUENCE</scope>
    <source>
        <tissue evidence="1">Shoot tissue taken approximately 20 cm above the soil surface</tissue>
    </source>
</reference>